<dbReference type="KEGG" id="tvd:SG34_016050"/>
<name>A0AAF0C7K7_9GAMM</name>
<sequence>MKIPSRFDEILETVIKSFGIASRLGIVLGGLALLSYCYQIGYFPEGISAGDTIALIFVSIAFAVLYIIFSASLYALGISLYPLWILLNKLFLFIAKIRNKKITPVEYLKPDPSFIGFSLVGILFVFLVGLSEKSIVITMVICCWMLAISAANRKKIATQISDIELTLSSNILNVSEHQKTELKKNKALLKKMKIQQTTFALLIPLFLGGMSEKIVNGSLNILSLKAPSVTIHVKKPHSNLLENLGLKPVEKSIGPDYKTFKGIDILLRGIGKNTVVAPFPLTPKFNIAIPNENIIIQKKRLSENKNNKSHPTEK</sequence>
<evidence type="ECO:0000313" key="3">
    <source>
        <dbReference type="Proteomes" id="UP000032352"/>
    </source>
</evidence>
<dbReference type="RefSeq" id="WP_044841613.1">
    <property type="nucleotide sequence ID" value="NZ_CP059733.1"/>
</dbReference>
<evidence type="ECO:0000256" key="1">
    <source>
        <dbReference type="SAM" id="Phobius"/>
    </source>
</evidence>
<evidence type="ECO:0000313" key="2">
    <source>
        <dbReference type="EMBL" id="WDE02954.1"/>
    </source>
</evidence>
<dbReference type="EMBL" id="CP059733">
    <property type="protein sequence ID" value="WDE02954.1"/>
    <property type="molecule type" value="Genomic_DNA"/>
</dbReference>
<keyword evidence="1" id="KW-0472">Membrane</keyword>
<dbReference type="AlphaFoldDB" id="A0AAF0C7K7"/>
<organism evidence="2 3">
    <name type="scientific">Thalassomonas viridans</name>
    <dbReference type="NCBI Taxonomy" id="137584"/>
    <lineage>
        <taxon>Bacteria</taxon>
        <taxon>Pseudomonadati</taxon>
        <taxon>Pseudomonadota</taxon>
        <taxon>Gammaproteobacteria</taxon>
        <taxon>Alteromonadales</taxon>
        <taxon>Colwelliaceae</taxon>
        <taxon>Thalassomonas</taxon>
    </lineage>
</organism>
<dbReference type="Proteomes" id="UP000032352">
    <property type="component" value="Chromosome"/>
</dbReference>
<feature type="transmembrane region" description="Helical" evidence="1">
    <location>
        <begin position="107"/>
        <end position="128"/>
    </location>
</feature>
<feature type="transmembrane region" description="Helical" evidence="1">
    <location>
        <begin position="20"/>
        <end position="38"/>
    </location>
</feature>
<feature type="transmembrane region" description="Helical" evidence="1">
    <location>
        <begin position="50"/>
        <end position="69"/>
    </location>
</feature>
<protein>
    <submittedName>
        <fullName evidence="2">Uncharacterized protein</fullName>
    </submittedName>
</protein>
<reference evidence="2 3" key="2">
    <citation type="journal article" date="2022" name="Mar. Drugs">
        <title>Bioassay-Guided Fractionation Leads to the Detection of Cholic Acid Generated by the Rare Thalassomonas sp.</title>
        <authorList>
            <person name="Pheiffer F."/>
            <person name="Schneider Y.K."/>
            <person name="Hansen E.H."/>
            <person name="Andersen J.H."/>
            <person name="Isaksson J."/>
            <person name="Busche T."/>
            <person name="R C."/>
            <person name="Kalinowski J."/>
            <person name="Zyl L.V."/>
            <person name="Trindade M."/>
        </authorList>
    </citation>
    <scope>NUCLEOTIDE SEQUENCE [LARGE SCALE GENOMIC DNA]</scope>
    <source>
        <strain evidence="2 3">XOM25</strain>
    </source>
</reference>
<reference evidence="2 3" key="1">
    <citation type="journal article" date="2015" name="Genome Announc.">
        <title>Draft Genome Sequences of Marine Isolates of Thalassomonas viridans and Thalassomonas actiniarum.</title>
        <authorList>
            <person name="Olonade I."/>
            <person name="van Zyl L.J."/>
            <person name="Trindade M."/>
        </authorList>
    </citation>
    <scope>NUCLEOTIDE SEQUENCE [LARGE SCALE GENOMIC DNA]</scope>
    <source>
        <strain evidence="2 3">XOM25</strain>
    </source>
</reference>
<accession>A0AAF0C7K7</accession>
<keyword evidence="1" id="KW-1133">Transmembrane helix</keyword>
<feature type="transmembrane region" description="Helical" evidence="1">
    <location>
        <begin position="134"/>
        <end position="151"/>
    </location>
</feature>
<gene>
    <name evidence="2" type="ORF">SG34_016050</name>
</gene>
<keyword evidence="1" id="KW-0812">Transmembrane</keyword>
<keyword evidence="3" id="KW-1185">Reference proteome</keyword>
<proteinExistence type="predicted"/>